<feature type="domain" description="Large ribosomal subunit protein uL5 C-terminal" evidence="8">
    <location>
        <begin position="88"/>
        <end position="180"/>
    </location>
</feature>
<evidence type="ECO:0000256" key="4">
    <source>
        <dbReference type="ARBA" id="ARBA00035245"/>
    </source>
</evidence>
<dbReference type="GO" id="GO:0003735">
    <property type="term" value="F:structural constituent of ribosome"/>
    <property type="evidence" value="ECO:0007669"/>
    <property type="project" value="InterPro"/>
</dbReference>
<dbReference type="PANTHER" id="PTHR11994">
    <property type="entry name" value="60S RIBOSOMAL PROTEIN L11-RELATED"/>
    <property type="match status" value="1"/>
</dbReference>
<feature type="domain" description="Large ribosomal subunit protein uL5 N-terminal" evidence="7">
    <location>
        <begin position="28"/>
        <end position="83"/>
    </location>
</feature>
<dbReference type="PIRSF" id="PIRSF002161">
    <property type="entry name" value="Ribosomal_L5"/>
    <property type="match status" value="1"/>
</dbReference>
<comment type="function">
    <text evidence="5">This is 1 of the proteins that bind and probably mediate the attachment of the 5S RNA into the large ribosomal subunit, where it forms part of the central protuberance. In the 70S ribosome it contacts protein S13 of the 30S subunit (bridge B1b), connecting the 2 subunits; this bridge is implicated in subunit movement. Contacts the P site tRNA; the 5S rRNA and some of its associated proteins might help stabilize positioning of ribosome-bound tRNAs.</text>
</comment>
<dbReference type="Gene3D" id="3.30.1440.10">
    <property type="match status" value="1"/>
</dbReference>
<gene>
    <name evidence="5 9" type="primary">rplE</name>
    <name evidence="9" type="ORF">IPO85_19605</name>
</gene>
<dbReference type="HAMAP" id="MF_01333_B">
    <property type="entry name" value="Ribosomal_uL5_B"/>
    <property type="match status" value="1"/>
</dbReference>
<comment type="similarity">
    <text evidence="1 5 6">Belongs to the universal ribosomal protein uL5 family.</text>
</comment>
<organism evidence="9 10">
    <name type="scientific">Candidatus Defluviibacterium haderslevense</name>
    <dbReference type="NCBI Taxonomy" id="2981993"/>
    <lineage>
        <taxon>Bacteria</taxon>
        <taxon>Pseudomonadati</taxon>
        <taxon>Bacteroidota</taxon>
        <taxon>Saprospiria</taxon>
        <taxon>Saprospirales</taxon>
        <taxon>Saprospiraceae</taxon>
        <taxon>Candidatus Defluviibacterium</taxon>
    </lineage>
</organism>
<dbReference type="GO" id="GO:0000049">
    <property type="term" value="F:tRNA binding"/>
    <property type="evidence" value="ECO:0007669"/>
    <property type="project" value="UniProtKB-UniRule"/>
</dbReference>
<keyword evidence="3 5" id="KW-0687">Ribonucleoprotein</keyword>
<reference evidence="9 10" key="1">
    <citation type="submission" date="2020-10" db="EMBL/GenBank/DDBJ databases">
        <title>Connecting structure to function with the recovery of over 1000 high-quality activated sludge metagenome-assembled genomes encoding full-length rRNA genes using long-read sequencing.</title>
        <authorList>
            <person name="Singleton C.M."/>
            <person name="Petriglieri F."/>
            <person name="Kristensen J.M."/>
            <person name="Kirkegaard R.H."/>
            <person name="Michaelsen T.Y."/>
            <person name="Andersen M.H."/>
            <person name="Karst S.M."/>
            <person name="Dueholm M.S."/>
            <person name="Nielsen P.H."/>
            <person name="Albertsen M."/>
        </authorList>
    </citation>
    <scope>NUCLEOTIDE SEQUENCE [LARGE SCALE GENOMIC DNA]</scope>
    <source>
        <strain evidence="9">Ribe_18-Q3-R11-54_BAT3C.373</strain>
    </source>
</reference>
<dbReference type="GO" id="GO:0019843">
    <property type="term" value="F:rRNA binding"/>
    <property type="evidence" value="ECO:0007669"/>
    <property type="project" value="UniProtKB-UniRule"/>
</dbReference>
<accession>A0A9D7SD99</accession>
<dbReference type="GO" id="GO:0005840">
    <property type="term" value="C:ribosome"/>
    <property type="evidence" value="ECO:0007669"/>
    <property type="project" value="UniProtKB-KW"/>
</dbReference>
<evidence type="ECO:0000259" key="7">
    <source>
        <dbReference type="Pfam" id="PF00281"/>
    </source>
</evidence>
<keyword evidence="2 5" id="KW-0689">Ribosomal protein</keyword>
<dbReference type="NCBIfam" id="NF000585">
    <property type="entry name" value="PRK00010.1"/>
    <property type="match status" value="1"/>
</dbReference>
<name>A0A9D7SD99_9BACT</name>
<dbReference type="GO" id="GO:0006412">
    <property type="term" value="P:translation"/>
    <property type="evidence" value="ECO:0007669"/>
    <property type="project" value="UniProtKB-UniRule"/>
</dbReference>
<evidence type="ECO:0000256" key="2">
    <source>
        <dbReference type="ARBA" id="ARBA00022980"/>
    </source>
</evidence>
<protein>
    <recommendedName>
        <fullName evidence="4 5">Large ribosomal subunit protein uL5</fullName>
    </recommendedName>
</protein>
<dbReference type="Pfam" id="PF00281">
    <property type="entry name" value="Ribosomal_L5"/>
    <property type="match status" value="1"/>
</dbReference>
<dbReference type="InterPro" id="IPR031310">
    <property type="entry name" value="Ribosomal_uL5_N"/>
</dbReference>
<evidence type="ECO:0000256" key="1">
    <source>
        <dbReference type="ARBA" id="ARBA00008553"/>
    </source>
</evidence>
<dbReference type="SUPFAM" id="SSF55282">
    <property type="entry name" value="RL5-like"/>
    <property type="match status" value="1"/>
</dbReference>
<dbReference type="InterPro" id="IPR020930">
    <property type="entry name" value="Ribosomal_uL5_bac-type"/>
</dbReference>
<comment type="caution">
    <text evidence="9">The sequence shown here is derived from an EMBL/GenBank/DDBJ whole genome shotgun (WGS) entry which is preliminary data.</text>
</comment>
<dbReference type="InterPro" id="IPR031309">
    <property type="entry name" value="Ribosomal_uL5_C"/>
</dbReference>
<dbReference type="AlphaFoldDB" id="A0A9D7SD99"/>
<evidence type="ECO:0000313" key="9">
    <source>
        <dbReference type="EMBL" id="MBK9719678.1"/>
    </source>
</evidence>
<dbReference type="Pfam" id="PF00673">
    <property type="entry name" value="Ribosomal_L5_C"/>
    <property type="match status" value="1"/>
</dbReference>
<keyword evidence="5" id="KW-0820">tRNA-binding</keyword>
<dbReference type="InterPro" id="IPR002132">
    <property type="entry name" value="Ribosomal_uL5"/>
</dbReference>
<dbReference type="Proteomes" id="UP000808349">
    <property type="component" value="Unassembled WGS sequence"/>
</dbReference>
<evidence type="ECO:0000256" key="5">
    <source>
        <dbReference type="HAMAP-Rule" id="MF_01333"/>
    </source>
</evidence>
<evidence type="ECO:0000259" key="8">
    <source>
        <dbReference type="Pfam" id="PF00673"/>
    </source>
</evidence>
<dbReference type="EMBL" id="JADKFW010000021">
    <property type="protein sequence ID" value="MBK9719678.1"/>
    <property type="molecule type" value="Genomic_DNA"/>
</dbReference>
<dbReference type="InterPro" id="IPR020929">
    <property type="entry name" value="Ribosomal_uL5_CS"/>
</dbReference>
<keyword evidence="5" id="KW-0694">RNA-binding</keyword>
<dbReference type="FunFam" id="3.30.1440.10:FF:000001">
    <property type="entry name" value="50S ribosomal protein L5"/>
    <property type="match status" value="1"/>
</dbReference>
<comment type="subunit">
    <text evidence="5">Part of the 50S ribosomal subunit; part of the 5S rRNA/L5/L18/L25 subcomplex. Contacts the 5S rRNA and the P site tRNA. Forms a bridge to the 30S subunit in the 70S ribosome.</text>
</comment>
<evidence type="ECO:0000313" key="10">
    <source>
        <dbReference type="Proteomes" id="UP000808349"/>
    </source>
</evidence>
<evidence type="ECO:0000256" key="6">
    <source>
        <dbReference type="RuleBase" id="RU003930"/>
    </source>
</evidence>
<keyword evidence="5" id="KW-0699">rRNA-binding</keyword>
<dbReference type="InterPro" id="IPR022803">
    <property type="entry name" value="Ribosomal_uL5_dom_sf"/>
</dbReference>
<proteinExistence type="inferred from homology"/>
<dbReference type="GO" id="GO:1990904">
    <property type="term" value="C:ribonucleoprotein complex"/>
    <property type="evidence" value="ECO:0007669"/>
    <property type="project" value="UniProtKB-KW"/>
</dbReference>
<dbReference type="PROSITE" id="PS00358">
    <property type="entry name" value="RIBOSOMAL_L5"/>
    <property type="match status" value="1"/>
</dbReference>
<evidence type="ECO:0000256" key="3">
    <source>
        <dbReference type="ARBA" id="ARBA00023274"/>
    </source>
</evidence>
<sequence length="185" mass="20978">MSYVPRLQSFYREQVIPILMEKYKYSSIMEVPRLVKICLNQGIGAATQDKKLIDIAIGELSIITGQKPVATMSRNAISNFKLREEQAIGVKVTLRSNRMYEFLDRFISVSLPRVRDFRGINDNSFDGRGNYTMGITEQIIFPEIDLDKINKISGMDISFVTTAKTDAEAMTLLKELGLPFKNAKN</sequence>